<dbReference type="Pfam" id="PF03372">
    <property type="entry name" value="Exo_endo_phos"/>
    <property type="match status" value="1"/>
</dbReference>
<evidence type="ECO:0000313" key="3">
    <source>
        <dbReference type="EnsemblMetazoa" id="XP_030834473"/>
    </source>
</evidence>
<evidence type="ECO:0000259" key="2">
    <source>
        <dbReference type="Pfam" id="PF03372"/>
    </source>
</evidence>
<dbReference type="InterPro" id="IPR036691">
    <property type="entry name" value="Endo/exonu/phosph_ase_sf"/>
</dbReference>
<accession>A0A7M7NCJ4</accession>
<reference evidence="4" key="1">
    <citation type="submission" date="2015-02" db="EMBL/GenBank/DDBJ databases">
        <title>Genome sequencing for Strongylocentrotus purpuratus.</title>
        <authorList>
            <person name="Murali S."/>
            <person name="Liu Y."/>
            <person name="Vee V."/>
            <person name="English A."/>
            <person name="Wang M."/>
            <person name="Skinner E."/>
            <person name="Han Y."/>
            <person name="Muzny D.M."/>
            <person name="Worley K.C."/>
            <person name="Gibbs R.A."/>
        </authorList>
    </citation>
    <scope>NUCLEOTIDE SEQUENCE</scope>
</reference>
<feature type="domain" description="Endonuclease/exonuclease/phosphatase" evidence="2">
    <location>
        <begin position="86"/>
        <end position="292"/>
    </location>
</feature>
<dbReference type="RefSeq" id="XP_030834473.1">
    <property type="nucleotide sequence ID" value="XM_030978613.1"/>
</dbReference>
<sequence length="778" mass="87894">METKPIHGLRYSRSSLIALRHSRCAKVTPSADVLSLLKENGILRYRGCRAGNRARRKQLVRSTGIDSSNVVIDANVGNETLQHVCHWNARSLRHKSLLLQDYVITNEVDVMFVTETWLTENDDAVIAEVTPPGYTFTNVPRTGGRGGGVGALVRSDLKLHQVTIDPHFTTFEHCIITDKARSVNYVAVYRPPPSSTNGLKTSTFLEEFDSFIDDMNQTPGKLLLLGDLNVHYDCPERPDVARVVDTLKSAGLKQYISKPTHRHGHTLDVVIAREDENLLCSIRTDPSLMSDHVAVSCMIRGERPSTDERPQEYRKFSNIDHTLFADDLASFLDNQPLAEDVNSCVLNLDRDMERVLDIHAPVCLRTTQVRHRPKWYNEEVDAARRERRRQERKWRKSLKVNPDSDRSAYCEAKAAAAEALSRAKRFYYNDLFSESTPKDMYRELKHLLNKSKRFLPDADSSVELASTFCTFFSEKIRDLRRCIDDLNVDELDNPNGMAISAPSFVEFQLVTSEEVQRLIKRSPNKTCPLDPLPTWLLKRHLPVLLPKLTHIINASLASGDFPSSLGVASVTPVLKKPGLDKERMKNYRPISNIRFVAKLMERVVSSQLANYLEDNSLGDPKQSAYRKNHSTETALVSLQNDILCALDDRKCVILLSLDMSSAFDTLDHTILLTRLRDEYGVSGTALHWFRSYLSNRLSHVRIRGVKSLDTRLEFGVPQGSFVEWHNSKEHSPSSASPEPVCTPHLQTTKEHTHHALVELSALASYSTASALQDLHPCL</sequence>
<reference evidence="3" key="2">
    <citation type="submission" date="2021-01" db="UniProtKB">
        <authorList>
            <consortium name="EnsemblMetazoa"/>
        </authorList>
    </citation>
    <scope>IDENTIFICATION</scope>
</reference>
<dbReference type="KEGG" id="spu:115921282"/>
<dbReference type="AlphaFoldDB" id="A0A7M7NCJ4"/>
<protein>
    <recommendedName>
        <fullName evidence="5">Reverse transcriptase domain-containing protein</fullName>
    </recommendedName>
</protein>
<dbReference type="InterPro" id="IPR005135">
    <property type="entry name" value="Endo/exonuclease/phosphatase"/>
</dbReference>
<proteinExistence type="predicted"/>
<dbReference type="Gene3D" id="3.60.10.10">
    <property type="entry name" value="Endonuclease/exonuclease/phosphatase"/>
    <property type="match status" value="1"/>
</dbReference>
<dbReference type="InParanoid" id="A0A7M7NCJ4"/>
<dbReference type="OMA" id="PTHSKGY"/>
<dbReference type="EnsemblMetazoa" id="XM_030978613">
    <property type="protein sequence ID" value="XP_030834473"/>
    <property type="gene ID" value="LOC115921282"/>
</dbReference>
<organism evidence="3 4">
    <name type="scientific">Strongylocentrotus purpuratus</name>
    <name type="common">Purple sea urchin</name>
    <dbReference type="NCBI Taxonomy" id="7668"/>
    <lineage>
        <taxon>Eukaryota</taxon>
        <taxon>Metazoa</taxon>
        <taxon>Echinodermata</taxon>
        <taxon>Eleutherozoa</taxon>
        <taxon>Echinozoa</taxon>
        <taxon>Echinoidea</taxon>
        <taxon>Euechinoidea</taxon>
        <taxon>Echinacea</taxon>
        <taxon>Camarodonta</taxon>
        <taxon>Echinidea</taxon>
        <taxon>Strongylocentrotidae</taxon>
        <taxon>Strongylocentrotus</taxon>
    </lineage>
</organism>
<dbReference type="PANTHER" id="PTHR46670:SF3">
    <property type="entry name" value="ENDONUCLEASE_EXONUCLEASE_PHOSPHATASE DOMAIN-CONTAINING PROTEIN"/>
    <property type="match status" value="1"/>
</dbReference>
<evidence type="ECO:0000259" key="1">
    <source>
        <dbReference type="Pfam" id="PF00078"/>
    </source>
</evidence>
<name>A0A7M7NCJ4_STRPU</name>
<evidence type="ECO:0000313" key="4">
    <source>
        <dbReference type="Proteomes" id="UP000007110"/>
    </source>
</evidence>
<feature type="domain" description="Reverse transcriptase" evidence="1">
    <location>
        <begin position="577"/>
        <end position="720"/>
    </location>
</feature>
<dbReference type="Proteomes" id="UP000007110">
    <property type="component" value="Unassembled WGS sequence"/>
</dbReference>
<dbReference type="Pfam" id="PF00078">
    <property type="entry name" value="RVT_1"/>
    <property type="match status" value="1"/>
</dbReference>
<dbReference type="GeneID" id="115921282"/>
<dbReference type="PANTHER" id="PTHR46670">
    <property type="entry name" value="ENDO/EXONUCLEASE/PHOSPHATASE DOMAIN-CONTAINING PROTEIN"/>
    <property type="match status" value="1"/>
</dbReference>
<dbReference type="InterPro" id="IPR000477">
    <property type="entry name" value="RT_dom"/>
</dbReference>
<evidence type="ECO:0008006" key="5">
    <source>
        <dbReference type="Google" id="ProtNLM"/>
    </source>
</evidence>
<dbReference type="OrthoDB" id="10067249at2759"/>
<dbReference type="SUPFAM" id="SSF56219">
    <property type="entry name" value="DNase I-like"/>
    <property type="match status" value="1"/>
</dbReference>
<keyword evidence="4" id="KW-1185">Reference proteome</keyword>
<dbReference type="GO" id="GO:0003824">
    <property type="term" value="F:catalytic activity"/>
    <property type="evidence" value="ECO:0007669"/>
    <property type="project" value="InterPro"/>
</dbReference>